<accession>A0A502GW59</accession>
<protein>
    <submittedName>
        <fullName evidence="2">Uncharacterized protein</fullName>
    </submittedName>
</protein>
<dbReference type="Proteomes" id="UP000317933">
    <property type="component" value="Unassembled WGS sequence"/>
</dbReference>
<evidence type="ECO:0000313" key="2">
    <source>
        <dbReference type="EMBL" id="TPG66211.1"/>
    </source>
</evidence>
<evidence type="ECO:0000256" key="1">
    <source>
        <dbReference type="SAM" id="MobiDB-lite"/>
    </source>
</evidence>
<gene>
    <name evidence="2" type="ORF">EAH78_30975</name>
</gene>
<proteinExistence type="predicted"/>
<feature type="region of interest" description="Disordered" evidence="1">
    <location>
        <begin position="1"/>
        <end position="63"/>
    </location>
</feature>
<dbReference type="AlphaFoldDB" id="A0A502GW59"/>
<name>A0A502GW59_9PSED</name>
<sequence length="63" mass="6621">MARELAPAGVRSAPKNGTATQSSGSKLPRHRGCRTLAITHNLSEPHISHSTEIPAAHADAVEQ</sequence>
<dbReference type="EMBL" id="RCZE01000023">
    <property type="protein sequence ID" value="TPG66211.1"/>
    <property type="molecule type" value="Genomic_DNA"/>
</dbReference>
<evidence type="ECO:0000313" key="3">
    <source>
        <dbReference type="Proteomes" id="UP000317933"/>
    </source>
</evidence>
<organism evidence="2 3">
    <name type="scientific">Pseudomonas arsenicoxydans</name>
    <dbReference type="NCBI Taxonomy" id="702115"/>
    <lineage>
        <taxon>Bacteria</taxon>
        <taxon>Pseudomonadati</taxon>
        <taxon>Pseudomonadota</taxon>
        <taxon>Gammaproteobacteria</taxon>
        <taxon>Pseudomonadales</taxon>
        <taxon>Pseudomonadaceae</taxon>
        <taxon>Pseudomonas</taxon>
    </lineage>
</organism>
<reference evidence="2 3" key="1">
    <citation type="journal article" date="2019" name="Environ. Microbiol.">
        <title>Species interactions and distinct microbial communities in high Arctic permafrost affected cryosols are associated with the CH4 and CO2 gas fluxes.</title>
        <authorList>
            <person name="Altshuler I."/>
            <person name="Hamel J."/>
            <person name="Turney S."/>
            <person name="Magnuson E."/>
            <person name="Levesque R."/>
            <person name="Greer C."/>
            <person name="Whyte L.G."/>
        </authorList>
    </citation>
    <scope>NUCLEOTIDE SEQUENCE [LARGE SCALE GENOMIC DNA]</scope>
    <source>
        <strain evidence="2 3">E3</strain>
    </source>
</reference>
<feature type="compositionally biased region" description="Polar residues" evidence="1">
    <location>
        <begin position="15"/>
        <end position="25"/>
    </location>
</feature>
<comment type="caution">
    <text evidence="2">The sequence shown here is derived from an EMBL/GenBank/DDBJ whole genome shotgun (WGS) entry which is preliminary data.</text>
</comment>